<dbReference type="OrthoDB" id="9801424at2"/>
<dbReference type="Gene3D" id="3.80.30.20">
    <property type="entry name" value="tm_1862 like domain"/>
    <property type="match status" value="1"/>
</dbReference>
<dbReference type="InterPro" id="IPR051198">
    <property type="entry name" value="BchE-like"/>
</dbReference>
<dbReference type="PROSITE" id="PS51332">
    <property type="entry name" value="B12_BINDING"/>
    <property type="match status" value="1"/>
</dbReference>
<reference evidence="10 11" key="1">
    <citation type="submission" date="2008-06" db="EMBL/GenBank/DDBJ databases">
        <title>Complete sequence of Chloroherpeton thalassium ATCC 35110.</title>
        <authorList>
            <consortium name="US DOE Joint Genome Institute"/>
            <person name="Lucas S."/>
            <person name="Copeland A."/>
            <person name="Lapidus A."/>
            <person name="Glavina del Rio T."/>
            <person name="Dalin E."/>
            <person name="Tice H."/>
            <person name="Bruce D."/>
            <person name="Goodwin L."/>
            <person name="Pitluck S."/>
            <person name="Schmutz J."/>
            <person name="Larimer F."/>
            <person name="Land M."/>
            <person name="Hauser L."/>
            <person name="Kyrpides N."/>
            <person name="Mikhailova N."/>
            <person name="Liu Z."/>
            <person name="Li T."/>
            <person name="Zhao F."/>
            <person name="Overmann J."/>
            <person name="Bryant D.A."/>
            <person name="Richardson P."/>
        </authorList>
    </citation>
    <scope>NUCLEOTIDE SEQUENCE [LARGE SCALE GENOMIC DNA]</scope>
    <source>
        <strain evidence="11">ATCC 35110 / GB-78</strain>
    </source>
</reference>
<dbReference type="GO" id="GO:0003824">
    <property type="term" value="F:catalytic activity"/>
    <property type="evidence" value="ECO:0007669"/>
    <property type="project" value="InterPro"/>
</dbReference>
<evidence type="ECO:0000259" key="9">
    <source>
        <dbReference type="PROSITE" id="PS51918"/>
    </source>
</evidence>
<dbReference type="KEGG" id="cts:Ctha_2306"/>
<dbReference type="PANTHER" id="PTHR43409">
    <property type="entry name" value="ANAEROBIC MAGNESIUM-PROTOPORPHYRIN IX MONOMETHYL ESTER CYCLASE-RELATED"/>
    <property type="match status" value="1"/>
</dbReference>
<dbReference type="InterPro" id="IPR006158">
    <property type="entry name" value="Cobalamin-bd"/>
</dbReference>
<dbReference type="STRING" id="517418.Ctha_2306"/>
<dbReference type="GO" id="GO:0046872">
    <property type="term" value="F:metal ion binding"/>
    <property type="evidence" value="ECO:0007669"/>
    <property type="project" value="UniProtKB-KW"/>
</dbReference>
<dbReference type="CDD" id="cd01335">
    <property type="entry name" value="Radical_SAM"/>
    <property type="match status" value="1"/>
</dbReference>
<dbReference type="InterPro" id="IPR023404">
    <property type="entry name" value="rSAM_horseshoe"/>
</dbReference>
<evidence type="ECO:0000256" key="5">
    <source>
        <dbReference type="ARBA" id="ARBA00022723"/>
    </source>
</evidence>
<dbReference type="HOGENOM" id="CLU_021572_5_1_10"/>
<keyword evidence="4" id="KW-0949">S-adenosyl-L-methionine</keyword>
<keyword evidence="2" id="KW-0489">Methyltransferase</keyword>
<dbReference type="GO" id="GO:0031419">
    <property type="term" value="F:cobalamin binding"/>
    <property type="evidence" value="ECO:0007669"/>
    <property type="project" value="InterPro"/>
</dbReference>
<feature type="domain" description="Radical SAM core" evidence="9">
    <location>
        <begin position="188"/>
        <end position="410"/>
    </location>
</feature>
<evidence type="ECO:0000256" key="3">
    <source>
        <dbReference type="ARBA" id="ARBA00022679"/>
    </source>
</evidence>
<dbReference type="PROSITE" id="PS51918">
    <property type="entry name" value="RADICAL_SAM"/>
    <property type="match status" value="1"/>
</dbReference>
<dbReference type="AlphaFoldDB" id="B3QWJ7"/>
<dbReference type="SFLD" id="SFLDG01123">
    <property type="entry name" value="methyltransferase_(Class_B)"/>
    <property type="match status" value="1"/>
</dbReference>
<feature type="domain" description="B12-binding" evidence="8">
    <location>
        <begin position="38"/>
        <end position="162"/>
    </location>
</feature>
<keyword evidence="7" id="KW-0411">Iron-sulfur</keyword>
<dbReference type="InterPro" id="IPR034466">
    <property type="entry name" value="Methyltransferase_Class_B"/>
</dbReference>
<dbReference type="InterPro" id="IPR058240">
    <property type="entry name" value="rSAM_sf"/>
</dbReference>
<dbReference type="Proteomes" id="UP000001208">
    <property type="component" value="Chromosome"/>
</dbReference>
<protein>
    <submittedName>
        <fullName evidence="10">Radical SAM domain protein</fullName>
    </submittedName>
</protein>
<evidence type="ECO:0000256" key="2">
    <source>
        <dbReference type="ARBA" id="ARBA00022603"/>
    </source>
</evidence>
<dbReference type="SMART" id="SM00729">
    <property type="entry name" value="Elp3"/>
    <property type="match status" value="1"/>
</dbReference>
<comment type="cofactor">
    <cofactor evidence="1">
        <name>[4Fe-4S] cluster</name>
        <dbReference type="ChEBI" id="CHEBI:49883"/>
    </cofactor>
</comment>
<dbReference type="Pfam" id="PF04055">
    <property type="entry name" value="Radical_SAM"/>
    <property type="match status" value="1"/>
</dbReference>
<keyword evidence="6" id="KW-0408">Iron</keyword>
<dbReference type="RefSeq" id="WP_012500839.1">
    <property type="nucleotide sequence ID" value="NC_011026.1"/>
</dbReference>
<name>B3QWJ7_CHLT3</name>
<keyword evidence="11" id="KW-1185">Reference proteome</keyword>
<dbReference type="SFLD" id="SFLDS00029">
    <property type="entry name" value="Radical_SAM"/>
    <property type="match status" value="1"/>
</dbReference>
<sequence length="466" mass="53589">MSNNGSIPAEELFKNGNQESLEALAAKQKRKKRWLVVQPKSLTALRTDSGHISIPLNMMMVASVASTMFDVDFIDERIGDELPADLSRYDVLAITARTLNVTKAYQIGDKAVSQGVKVILGGVHPTMMPEEAKAHCTTVVYGEIESIWEELARDILNDKMKPMYKSGELKSMTKMRQANFKFAESSPNYKKYSNLVPILATKGCPVGCSFCTTPTIYGKNFRMREVDYVIEEIKYHQNRLGKEKVSFSFMDDNICFKPNFFNELMDAMTGMGVTWNANISMNFLERPGVPELASASGCDMFSIGFESLDPDTIKQVHKGSNFHAHYEEVIKNVQKQKIAIQGYFMFGFDTDKPASFQATYDFIMQNKIEFPVFAITTPFPGTPWYDEMRPRLRHTDWEKYDTYHSVYEPKILSSEELIKNFIKIQQEVYSWRSIYKRMQGKSLNWVWFVNVAMHFFSKRLRPEMFI</sequence>
<evidence type="ECO:0000313" key="11">
    <source>
        <dbReference type="Proteomes" id="UP000001208"/>
    </source>
</evidence>
<dbReference type="SFLD" id="SFLDF00414">
    <property type="entry name" value="bacteriochlorophyll_C12_methyl"/>
    <property type="match status" value="1"/>
</dbReference>
<evidence type="ECO:0000256" key="1">
    <source>
        <dbReference type="ARBA" id="ARBA00001966"/>
    </source>
</evidence>
<dbReference type="GO" id="GO:0051539">
    <property type="term" value="F:4 iron, 4 sulfur cluster binding"/>
    <property type="evidence" value="ECO:0007669"/>
    <property type="project" value="UniProtKB-KW"/>
</dbReference>
<dbReference type="InterPro" id="IPR006638">
    <property type="entry name" value="Elp3/MiaA/NifB-like_rSAM"/>
</dbReference>
<gene>
    <name evidence="10" type="ordered locus">Ctha_2306</name>
</gene>
<dbReference type="SUPFAM" id="SSF102114">
    <property type="entry name" value="Radical SAM enzymes"/>
    <property type="match status" value="1"/>
</dbReference>
<dbReference type="SFLD" id="SFLDG01082">
    <property type="entry name" value="B12-binding_domain_containing"/>
    <property type="match status" value="1"/>
</dbReference>
<keyword evidence="3" id="KW-0808">Transferase</keyword>
<evidence type="ECO:0000313" key="10">
    <source>
        <dbReference type="EMBL" id="ACF14757.1"/>
    </source>
</evidence>
<dbReference type="PANTHER" id="PTHR43409:SF7">
    <property type="entry name" value="BLL1977 PROTEIN"/>
    <property type="match status" value="1"/>
</dbReference>
<proteinExistence type="predicted"/>
<evidence type="ECO:0000259" key="8">
    <source>
        <dbReference type="PROSITE" id="PS51332"/>
    </source>
</evidence>
<dbReference type="EMBL" id="CP001100">
    <property type="protein sequence ID" value="ACF14757.1"/>
    <property type="molecule type" value="Genomic_DNA"/>
</dbReference>
<dbReference type="InterPro" id="IPR034497">
    <property type="entry name" value="Bacteriochlorophyll_C12_MT"/>
</dbReference>
<dbReference type="InterPro" id="IPR007197">
    <property type="entry name" value="rSAM"/>
</dbReference>
<dbReference type="eggNOG" id="COG1032">
    <property type="taxonomic scope" value="Bacteria"/>
</dbReference>
<dbReference type="Pfam" id="PF02310">
    <property type="entry name" value="B12-binding"/>
    <property type="match status" value="1"/>
</dbReference>
<evidence type="ECO:0000256" key="7">
    <source>
        <dbReference type="ARBA" id="ARBA00023014"/>
    </source>
</evidence>
<evidence type="ECO:0000256" key="4">
    <source>
        <dbReference type="ARBA" id="ARBA00022691"/>
    </source>
</evidence>
<dbReference type="Gene3D" id="3.40.50.280">
    <property type="entry name" value="Cobalamin-binding domain"/>
    <property type="match status" value="1"/>
</dbReference>
<accession>B3QWJ7</accession>
<dbReference type="GO" id="GO:0005829">
    <property type="term" value="C:cytosol"/>
    <property type="evidence" value="ECO:0007669"/>
    <property type="project" value="TreeGrafter"/>
</dbReference>
<evidence type="ECO:0000256" key="6">
    <source>
        <dbReference type="ARBA" id="ARBA00023004"/>
    </source>
</evidence>
<keyword evidence="5" id="KW-0479">Metal-binding</keyword>
<organism evidence="10 11">
    <name type="scientific">Chloroherpeton thalassium (strain ATCC 35110 / GB-78)</name>
    <dbReference type="NCBI Taxonomy" id="517418"/>
    <lineage>
        <taxon>Bacteria</taxon>
        <taxon>Pseudomonadati</taxon>
        <taxon>Chlorobiota</taxon>
        <taxon>Chlorobiia</taxon>
        <taxon>Chlorobiales</taxon>
        <taxon>Chloroherpetonaceae</taxon>
        <taxon>Chloroherpeton</taxon>
    </lineage>
</organism>